<dbReference type="InterPro" id="IPR011545">
    <property type="entry name" value="DEAD/DEAH_box_helicase_dom"/>
</dbReference>
<dbReference type="SUPFAM" id="SSF141259">
    <property type="entry name" value="CarD-like"/>
    <property type="match status" value="1"/>
</dbReference>
<dbReference type="InterPro" id="IPR047112">
    <property type="entry name" value="RecG/Mfd"/>
</dbReference>
<dbReference type="Pfam" id="PF17757">
    <property type="entry name" value="UvrB_inter"/>
    <property type="match status" value="1"/>
</dbReference>
<feature type="domain" description="Helicase C-terminal" evidence="11">
    <location>
        <begin position="810"/>
        <end position="964"/>
    </location>
</feature>
<dbReference type="AlphaFoldDB" id="N1MPW4"/>
<dbReference type="NCBIfam" id="TIGR00580">
    <property type="entry name" value="mfd"/>
    <property type="match status" value="1"/>
</dbReference>
<comment type="function">
    <text evidence="9">Couples transcription and DNA repair by recognizing RNA polymerase (RNAP) stalled at DNA lesions. Mediates ATP-dependent release of RNAP and its truncated transcript from the DNA, and recruitment of nucleotide excision repair machinery to the damaged site.</text>
</comment>
<dbReference type="Pfam" id="PF00270">
    <property type="entry name" value="DEAD"/>
    <property type="match status" value="1"/>
</dbReference>
<evidence type="ECO:0000256" key="4">
    <source>
        <dbReference type="ARBA" id="ARBA00022801"/>
    </source>
</evidence>
<dbReference type="Gene3D" id="3.90.1150.50">
    <property type="entry name" value="Transcription-repair-coupling factor, D7 domain"/>
    <property type="match status" value="1"/>
</dbReference>
<keyword evidence="7 9" id="KW-0238">DNA-binding</keyword>
<accession>N1MPW4</accession>
<dbReference type="SMART" id="SM01058">
    <property type="entry name" value="CarD_TRCF"/>
    <property type="match status" value="1"/>
</dbReference>
<dbReference type="Gene3D" id="3.30.2060.10">
    <property type="entry name" value="Penicillin-binding protein 1b domain"/>
    <property type="match status" value="1"/>
</dbReference>
<comment type="subcellular location">
    <subcellularLocation>
        <location evidence="9">Cytoplasm</location>
    </subcellularLocation>
</comment>
<keyword evidence="4 9" id="KW-0378">Hydrolase</keyword>
<dbReference type="InterPro" id="IPR037235">
    <property type="entry name" value="TRCF-like_C_D7"/>
</dbReference>
<dbReference type="Pfam" id="PF03461">
    <property type="entry name" value="TRCF"/>
    <property type="match status" value="1"/>
</dbReference>
<dbReference type="PROSITE" id="PS51192">
    <property type="entry name" value="HELICASE_ATP_BIND_1"/>
    <property type="match status" value="1"/>
</dbReference>
<dbReference type="Gene3D" id="3.40.50.11140">
    <property type="match status" value="1"/>
</dbReference>
<dbReference type="Gene3D" id="3.40.50.11180">
    <property type="match status" value="1"/>
</dbReference>
<dbReference type="Pfam" id="PF21132">
    <property type="entry name" value="MFD_D3"/>
    <property type="match status" value="1"/>
</dbReference>
<dbReference type="GO" id="GO:0006355">
    <property type="term" value="P:regulation of DNA-templated transcription"/>
    <property type="evidence" value="ECO:0007669"/>
    <property type="project" value="UniProtKB-UniRule"/>
</dbReference>
<dbReference type="EC" id="3.6.4.-" evidence="9"/>
<evidence type="ECO:0000256" key="3">
    <source>
        <dbReference type="ARBA" id="ARBA00022763"/>
    </source>
</evidence>
<keyword evidence="5" id="KW-0347">Helicase</keyword>
<comment type="similarity">
    <text evidence="9">In the N-terminal section; belongs to the UvrB family.</text>
</comment>
<proteinExistence type="inferred from homology"/>
<dbReference type="PANTHER" id="PTHR47964:SF1">
    <property type="entry name" value="ATP-DEPENDENT DNA HELICASE HOMOLOG RECG, CHLOROPLASTIC"/>
    <property type="match status" value="1"/>
</dbReference>
<evidence type="ECO:0000259" key="11">
    <source>
        <dbReference type="PROSITE" id="PS51194"/>
    </source>
</evidence>
<dbReference type="InterPro" id="IPR027417">
    <property type="entry name" value="P-loop_NTPase"/>
</dbReference>
<dbReference type="SUPFAM" id="SSF52540">
    <property type="entry name" value="P-loop containing nucleoside triphosphate hydrolases"/>
    <property type="match status" value="4"/>
</dbReference>
<feature type="domain" description="Helicase ATP-binding" evidence="10">
    <location>
        <begin position="628"/>
        <end position="789"/>
    </location>
</feature>
<keyword evidence="13" id="KW-1185">Reference proteome</keyword>
<reference evidence="12 13" key="1">
    <citation type="submission" date="2013-03" db="EMBL/GenBank/DDBJ databases">
        <authorList>
            <person name="Le V."/>
        </authorList>
    </citation>
    <scope>NUCLEOTIDE SEQUENCE [LARGE SCALE GENOMIC DNA]</scope>
    <source>
        <strain evidence="12 13">BiD32</strain>
    </source>
</reference>
<dbReference type="GO" id="GO:0003684">
    <property type="term" value="F:damaged DNA binding"/>
    <property type="evidence" value="ECO:0007669"/>
    <property type="project" value="InterPro"/>
</dbReference>
<dbReference type="InterPro" id="IPR003711">
    <property type="entry name" value="CarD-like/TRCF_RID"/>
</dbReference>
<dbReference type="InterPro" id="IPR005118">
    <property type="entry name" value="TRCF_C"/>
</dbReference>
<dbReference type="GO" id="GO:0005524">
    <property type="term" value="F:ATP binding"/>
    <property type="evidence" value="ECO:0007669"/>
    <property type="project" value="UniProtKB-UniRule"/>
</dbReference>
<dbReference type="HAMAP" id="MF_00969">
    <property type="entry name" value="TRCF"/>
    <property type="match status" value="1"/>
</dbReference>
<dbReference type="InterPro" id="IPR048635">
    <property type="entry name" value="MFD_D3"/>
</dbReference>
<dbReference type="Pfam" id="PF00271">
    <property type="entry name" value="Helicase_C"/>
    <property type="match status" value="1"/>
</dbReference>
<evidence type="ECO:0000256" key="5">
    <source>
        <dbReference type="ARBA" id="ARBA00022806"/>
    </source>
</evidence>
<dbReference type="InterPro" id="IPR014001">
    <property type="entry name" value="Helicase_ATP-bd"/>
</dbReference>
<evidence type="ECO:0000256" key="2">
    <source>
        <dbReference type="ARBA" id="ARBA00022741"/>
    </source>
</evidence>
<dbReference type="InterPro" id="IPR001650">
    <property type="entry name" value="Helicase_C-like"/>
</dbReference>
<dbReference type="SMART" id="SM00487">
    <property type="entry name" value="DEXDc"/>
    <property type="match status" value="1"/>
</dbReference>
<dbReference type="InterPro" id="IPR041471">
    <property type="entry name" value="UvrB_inter"/>
</dbReference>
<dbReference type="InterPro" id="IPR004576">
    <property type="entry name" value="Mfd"/>
</dbReference>
<dbReference type="SMART" id="SM00982">
    <property type="entry name" value="TRCF"/>
    <property type="match status" value="1"/>
</dbReference>
<evidence type="ECO:0000256" key="6">
    <source>
        <dbReference type="ARBA" id="ARBA00022840"/>
    </source>
</evidence>
<keyword evidence="1 9" id="KW-0963">Cytoplasm</keyword>
<keyword evidence="2 9" id="KW-0547">Nucleotide-binding</keyword>
<dbReference type="GO" id="GO:0005737">
    <property type="term" value="C:cytoplasm"/>
    <property type="evidence" value="ECO:0007669"/>
    <property type="project" value="UniProtKB-SubCell"/>
</dbReference>
<dbReference type="Gene3D" id="3.40.50.300">
    <property type="entry name" value="P-loop containing nucleotide triphosphate hydrolases"/>
    <property type="match status" value="2"/>
</dbReference>
<evidence type="ECO:0000256" key="1">
    <source>
        <dbReference type="ARBA" id="ARBA00022490"/>
    </source>
</evidence>
<dbReference type="EMBL" id="CAVK010000150">
    <property type="protein sequence ID" value="CCW18769.1"/>
    <property type="molecule type" value="Genomic_DNA"/>
</dbReference>
<dbReference type="GO" id="GO:0016787">
    <property type="term" value="F:hydrolase activity"/>
    <property type="evidence" value="ECO:0007669"/>
    <property type="project" value="UniProtKB-KW"/>
</dbReference>
<name>N1MPW4_9SPHN</name>
<sequence>MDSDTDMTDLQKILRAKAPLTLSGVPAGFQPWLLADVARAAPSRAVFVASDEQLMRAVAETAHYFAPEIEIIEIPAWDCLPYDRASPSLRTASARLAGLHALQAKPNGPQLVLTTLNALTQRTLTPFRVRQLVAKLAPKERIAITRLAEMLQGNGYVRTDTVHDRGEFAIRGGIVDLFPGGEEQPLRLDFFGDEIETVRRFDPSDQRTTGSVDGFTLLPASEALLDEDTIKRFRGRYREMFGATATGDPLYQAVSDGRRLSGMEHWLPLFEEKLVPLSDHLGEDAVIIRDHGVVGAADSRFEAIRDYHANRVQAKSSDPGAYRPLKPDLLYLDAAEWDAIVARWPMHVATPFHEPDSATVLDFAVDGPRDFAPERAQNANVYEAVGKHIGTLSRSKKKVVIASYSAGARERLSGLLADHGVKRMAAADSWQEALGLAASGSVVLTVLSLDHGFTAPDVAVLTEQDMLGDRLVRRAKRKKSADAFLAELATLSPGDLVVHMDHGIGRYEGLTQIPVSKTAHDCVALSYAGGDKLFVPVENLEVLSRYGSDSDGVSLDKLGGEAWQRRKAKMKERIREIAGELLKTAAERALRAATVAEPDSAGYPAFVDRFPYQETEDQERAIMDVIEDLGAGKPMDRLVCGDVGFGKTEVALRAAFVAAMAGMQVVLICPTTLLARQHHMQFEERFRGFPVNIGRLSRLVPDKEAKAVKAGLADGTVDIVIGTHALLTKGIEFKRLGLVIVDEEQRFGVTHKERLKALKTDVHVLTLTATPIPRTLQMAMSGLRELSVIQTPPVDRLAVRTYIMPWDGVVIREALLREHYRGGQSFFVVPRIADLTEIEEYLRNEVPEIKAIVAHGQMSATEVEERMSAFYDKRYDVLLSTTIVESGLDIPSANTLIIHRADRFGLAQLYQLRGRVGRSKTRAYAYMTTPANRIITETAEKRLKVLSDLDTLGAGFQLASHDLDIRGAGNLVGDEQSGHIREVGFELYQSMLEEAILDAKAGGAGLEPRSDSFSPQISVDAPIMIPDDYVPDLDLRMGLYRRINELEDRQGLESFAAELIDRFGKLPAPTQNLLKIIEIKQNCVKANIAKIDVGQKGALVSFFEDRFPHPAGLVAYIQRLDGVARLRPDSKVVVNRNWADSAARLNGALQLSKGLAKAAA</sequence>
<evidence type="ECO:0000313" key="13">
    <source>
        <dbReference type="Proteomes" id="UP000013201"/>
    </source>
</evidence>
<gene>
    <name evidence="9" type="primary">mfd</name>
    <name evidence="12" type="ORF">EBBID32_31240</name>
</gene>
<reference evidence="13" key="2">
    <citation type="submission" date="2013-04" db="EMBL/GenBank/DDBJ databases">
        <title>Bisphenol A degrading Sphingobium sp. strain BiD32.</title>
        <authorList>
            <person name="Nielsen J.L."/>
            <person name="Zhou N.A."/>
            <person name="Kjeldal H."/>
        </authorList>
    </citation>
    <scope>NUCLEOTIDE SEQUENCE [LARGE SCALE GENOMIC DNA]</scope>
    <source>
        <strain evidence="13">BiD32</strain>
    </source>
</reference>
<dbReference type="PROSITE" id="PS51194">
    <property type="entry name" value="HELICASE_CTER"/>
    <property type="match status" value="1"/>
</dbReference>
<dbReference type="PANTHER" id="PTHR47964">
    <property type="entry name" value="ATP-DEPENDENT DNA HELICASE HOMOLOG RECG, CHLOROPLASTIC"/>
    <property type="match status" value="1"/>
</dbReference>
<comment type="caution">
    <text evidence="12">The sequence shown here is derived from an EMBL/GenBank/DDBJ whole genome shotgun (WGS) entry which is preliminary data.</text>
</comment>
<dbReference type="CDD" id="cd17991">
    <property type="entry name" value="DEXHc_TRCF"/>
    <property type="match status" value="1"/>
</dbReference>
<dbReference type="Gene3D" id="2.40.10.170">
    <property type="match status" value="1"/>
</dbReference>
<evidence type="ECO:0000256" key="8">
    <source>
        <dbReference type="ARBA" id="ARBA00023204"/>
    </source>
</evidence>
<keyword evidence="3 9" id="KW-0227">DNA damage</keyword>
<evidence type="ECO:0000256" key="7">
    <source>
        <dbReference type="ARBA" id="ARBA00023125"/>
    </source>
</evidence>
<dbReference type="Pfam" id="PF02559">
    <property type="entry name" value="CarD_TRCF_RID"/>
    <property type="match status" value="1"/>
</dbReference>
<evidence type="ECO:0000259" key="10">
    <source>
        <dbReference type="PROSITE" id="PS51192"/>
    </source>
</evidence>
<dbReference type="GO" id="GO:0000716">
    <property type="term" value="P:transcription-coupled nucleotide-excision repair, DNA damage recognition"/>
    <property type="evidence" value="ECO:0007669"/>
    <property type="project" value="UniProtKB-UniRule"/>
</dbReference>
<protein>
    <recommendedName>
        <fullName evidence="9">Transcription-repair-coupling factor</fullName>
        <shortName evidence="9">TRCF</shortName>
        <ecNumber evidence="9">3.6.4.-</ecNumber>
    </recommendedName>
</protein>
<keyword evidence="8 9" id="KW-0234">DNA repair</keyword>
<dbReference type="Proteomes" id="UP000013201">
    <property type="component" value="Unassembled WGS sequence"/>
</dbReference>
<comment type="similarity">
    <text evidence="9">In the C-terminal section; belongs to the helicase family. RecG subfamily.</text>
</comment>
<organism evidence="12 13">
    <name type="scientific">Sphingobium indicum BiD32</name>
    <dbReference type="NCBI Taxonomy" id="1301087"/>
    <lineage>
        <taxon>Bacteria</taxon>
        <taxon>Pseudomonadati</taxon>
        <taxon>Pseudomonadota</taxon>
        <taxon>Alphaproteobacteria</taxon>
        <taxon>Sphingomonadales</taxon>
        <taxon>Sphingomonadaceae</taxon>
        <taxon>Sphingobium</taxon>
    </lineage>
</organism>
<dbReference type="SUPFAM" id="SSF143517">
    <property type="entry name" value="TRCF domain-like"/>
    <property type="match status" value="1"/>
</dbReference>
<dbReference type="GO" id="GO:0003678">
    <property type="term" value="F:DNA helicase activity"/>
    <property type="evidence" value="ECO:0007669"/>
    <property type="project" value="TreeGrafter"/>
</dbReference>
<dbReference type="SMART" id="SM00490">
    <property type="entry name" value="HELICc"/>
    <property type="match status" value="1"/>
</dbReference>
<evidence type="ECO:0000256" key="9">
    <source>
        <dbReference type="HAMAP-Rule" id="MF_00969"/>
    </source>
</evidence>
<keyword evidence="6 9" id="KW-0067">ATP-binding</keyword>
<dbReference type="InterPro" id="IPR036101">
    <property type="entry name" value="CarD-like/TRCF_RID_sf"/>
</dbReference>
<evidence type="ECO:0000313" key="12">
    <source>
        <dbReference type="EMBL" id="CCW18769.1"/>
    </source>
</evidence>